<dbReference type="Proteomes" id="UP001209713">
    <property type="component" value="Unassembled WGS sequence"/>
</dbReference>
<name>A0ABT2YTH5_9GAMM</name>
<keyword evidence="1" id="KW-0812">Transmembrane</keyword>
<feature type="transmembrane region" description="Helical" evidence="1">
    <location>
        <begin position="32"/>
        <end position="54"/>
    </location>
</feature>
<keyword evidence="1" id="KW-1133">Transmembrane helix</keyword>
<protein>
    <recommendedName>
        <fullName evidence="4">YrhK domain-containing protein</fullName>
    </recommendedName>
</protein>
<proteinExistence type="predicted"/>
<reference evidence="2 3" key="1">
    <citation type="submission" date="2022-10" db="EMBL/GenBank/DDBJ databases">
        <title>Marinomonas transparenta sp. nov. and Marinomonas sargassi sp. nov., isolated from marine alga (Sargassum natans (L.) Gaillon).</title>
        <authorList>
            <person name="Wang Y."/>
        </authorList>
    </citation>
    <scope>NUCLEOTIDE SEQUENCE [LARGE SCALE GENOMIC DNA]</scope>
    <source>
        <strain evidence="2 3">C2222</strain>
    </source>
</reference>
<keyword evidence="3" id="KW-1185">Reference proteome</keyword>
<keyword evidence="1" id="KW-0472">Membrane</keyword>
<evidence type="ECO:0000313" key="3">
    <source>
        <dbReference type="Proteomes" id="UP001209713"/>
    </source>
</evidence>
<evidence type="ECO:0000313" key="2">
    <source>
        <dbReference type="EMBL" id="MCV2403204.1"/>
    </source>
</evidence>
<evidence type="ECO:0000256" key="1">
    <source>
        <dbReference type="SAM" id="Phobius"/>
    </source>
</evidence>
<dbReference type="EMBL" id="JAOVZB010000004">
    <property type="protein sequence ID" value="MCV2403204.1"/>
    <property type="molecule type" value="Genomic_DNA"/>
</dbReference>
<gene>
    <name evidence="2" type="ORF">OFY17_09970</name>
</gene>
<feature type="transmembrane region" description="Helical" evidence="1">
    <location>
        <begin position="60"/>
        <end position="81"/>
    </location>
</feature>
<organism evidence="2 3">
    <name type="scientific">Marinomonas sargassi</name>
    <dbReference type="NCBI Taxonomy" id="2984494"/>
    <lineage>
        <taxon>Bacteria</taxon>
        <taxon>Pseudomonadati</taxon>
        <taxon>Pseudomonadota</taxon>
        <taxon>Gammaproteobacteria</taxon>
        <taxon>Oceanospirillales</taxon>
        <taxon>Oceanospirillaceae</taxon>
        <taxon>Marinomonas</taxon>
    </lineage>
</organism>
<comment type="caution">
    <text evidence="2">The sequence shown here is derived from an EMBL/GenBank/DDBJ whole genome shotgun (WGS) entry which is preliminary data.</text>
</comment>
<evidence type="ECO:0008006" key="4">
    <source>
        <dbReference type="Google" id="ProtNLM"/>
    </source>
</evidence>
<dbReference type="RefSeq" id="WP_263530585.1">
    <property type="nucleotide sequence ID" value="NZ_JAOVZB010000004.1"/>
</dbReference>
<sequence length="92" mass="10370">MKKLFRKLFSPILSIFEKGEGEYNYKKSHRTILAVFGLLCFLIGSISLTFALGLGEPVGFIPVLLFYTTGLVCEVVAWLGTDRAVARIWKRN</sequence>
<accession>A0ABT2YTH5</accession>